<sequence>MHDHQISHPKNPKWYPAKVVRGYQIASGLSADNPYGAGSLELQLPIFCQQGLPFQNCYAGTLNLELSPNILTWVSYWHCLHDIKWHPQFAAESFAFCPCLLKISDKTVKAFVYYPLPATKIGHFQVPSVVEVIAEFIPDVHYRDTIQVSFPEQYIKIINE</sequence>
<keyword evidence="2" id="KW-1185">Reference proteome</keyword>
<comment type="caution">
    <text evidence="1">The sequence shown here is derived from an EMBL/GenBank/DDBJ whole genome shotgun (WGS) entry which is preliminary data.</text>
</comment>
<dbReference type="Proteomes" id="UP000307790">
    <property type="component" value="Unassembled WGS sequence"/>
</dbReference>
<dbReference type="EMBL" id="VCBC01000005">
    <property type="protein sequence ID" value="TLU66193.1"/>
    <property type="molecule type" value="Genomic_DNA"/>
</dbReference>
<dbReference type="OrthoDB" id="194883at2"/>
<accession>A0A5R9IP01</accession>
<reference evidence="1 2" key="1">
    <citation type="submission" date="2019-05" db="EMBL/GenBank/DDBJ databases">
        <title>Genome sequences of Thalassotalea litorea 1K03283.</title>
        <authorList>
            <person name="Zhang D."/>
        </authorList>
    </citation>
    <scope>NUCLEOTIDE SEQUENCE [LARGE SCALE GENOMIC DNA]</scope>
    <source>
        <strain evidence="1 2">MCCC 1K03283</strain>
    </source>
</reference>
<evidence type="ECO:0000313" key="1">
    <source>
        <dbReference type="EMBL" id="TLU66193.1"/>
    </source>
</evidence>
<name>A0A5R9IP01_9GAMM</name>
<organism evidence="1 2">
    <name type="scientific">Thalassotalea litorea</name>
    <dbReference type="NCBI Taxonomy" id="2020715"/>
    <lineage>
        <taxon>Bacteria</taxon>
        <taxon>Pseudomonadati</taxon>
        <taxon>Pseudomonadota</taxon>
        <taxon>Gammaproteobacteria</taxon>
        <taxon>Alteromonadales</taxon>
        <taxon>Colwelliaceae</taxon>
        <taxon>Thalassotalea</taxon>
    </lineage>
</organism>
<protein>
    <submittedName>
        <fullName evidence="1">Uncharacterized protein</fullName>
    </submittedName>
</protein>
<dbReference type="AlphaFoldDB" id="A0A5R9IP01"/>
<evidence type="ECO:0000313" key="2">
    <source>
        <dbReference type="Proteomes" id="UP000307790"/>
    </source>
</evidence>
<proteinExistence type="predicted"/>
<dbReference type="RefSeq" id="WP_138319069.1">
    <property type="nucleotide sequence ID" value="NZ_VCBC01000005.1"/>
</dbReference>
<gene>
    <name evidence="1" type="ORF">FE810_05610</name>
</gene>